<dbReference type="GO" id="GO:0030833">
    <property type="term" value="P:regulation of actin filament polymerization"/>
    <property type="evidence" value="ECO:0007669"/>
    <property type="project" value="InterPro"/>
</dbReference>
<evidence type="ECO:0000256" key="3">
    <source>
        <dbReference type="ARBA" id="ARBA00011307"/>
    </source>
</evidence>
<dbReference type="InterPro" id="IPR009828">
    <property type="entry name" value="CYRIA/CYRIB_Rac1-bd"/>
</dbReference>
<evidence type="ECO:0000313" key="7">
    <source>
        <dbReference type="Ensembl" id="ENSPTRP00000065452.1"/>
    </source>
</evidence>
<dbReference type="Bgee" id="ENSPTRG00000020585">
    <property type="expression patterns" value="Expressed in Brodmann (1909) area 10 and 21 other cell types or tissues"/>
</dbReference>
<reference evidence="7" key="2">
    <citation type="submission" date="2025-08" db="UniProtKB">
        <authorList>
            <consortium name="Ensembl"/>
        </authorList>
    </citation>
    <scope>IDENTIFICATION</scope>
</reference>
<dbReference type="Pfam" id="PF07159">
    <property type="entry name" value="CYRIA-B_Rac1-bd"/>
    <property type="match status" value="1"/>
</dbReference>
<evidence type="ECO:0000313" key="8">
    <source>
        <dbReference type="Proteomes" id="UP000002277"/>
    </source>
</evidence>
<name>A0A2I3RL92_PANTR</name>
<comment type="subcellular location">
    <subcellularLocation>
        <location evidence="1">Membrane</location>
        <topology evidence="1">Lipid-anchor</topology>
    </subcellularLocation>
</comment>
<dbReference type="AlphaFoldDB" id="A0A2I3RL92"/>
<organism evidence="7 8">
    <name type="scientific">Pan troglodytes</name>
    <name type="common">Chimpanzee</name>
    <dbReference type="NCBI Taxonomy" id="9598"/>
    <lineage>
        <taxon>Eukaryota</taxon>
        <taxon>Metazoa</taxon>
        <taxon>Chordata</taxon>
        <taxon>Craniata</taxon>
        <taxon>Vertebrata</taxon>
        <taxon>Euteleostomi</taxon>
        <taxon>Mammalia</taxon>
        <taxon>Eutheria</taxon>
        <taxon>Euarchontoglires</taxon>
        <taxon>Primates</taxon>
        <taxon>Haplorrhini</taxon>
        <taxon>Catarrhini</taxon>
        <taxon>Hominidae</taxon>
        <taxon>Pan</taxon>
    </lineage>
</organism>
<keyword evidence="4" id="KW-0472">Membrane</keyword>
<keyword evidence="5" id="KW-0449">Lipoprotein</keyword>
<evidence type="ECO:0000259" key="6">
    <source>
        <dbReference type="Pfam" id="PF07159"/>
    </source>
</evidence>
<dbReference type="GeneTree" id="ENSGT00390000015159"/>
<dbReference type="GO" id="GO:0031267">
    <property type="term" value="F:small GTPase binding"/>
    <property type="evidence" value="ECO:0007669"/>
    <property type="project" value="InterPro"/>
</dbReference>
<keyword evidence="8" id="KW-1185">Reference proteome</keyword>
<comment type="subunit">
    <text evidence="3">Interacts with RAC1 (GTP-bound form preferentially).</text>
</comment>
<reference evidence="7 8" key="1">
    <citation type="journal article" date="2005" name="Nature">
        <title>Initial sequence of the chimpanzee genome and comparison with the human genome.</title>
        <authorList>
            <consortium name="Chimpanzee sequencing and analysis consortium"/>
        </authorList>
    </citation>
    <scope>NUCLEOTIDE SEQUENCE [LARGE SCALE GENOMIC DNA]</scope>
</reference>
<sequence length="200" mass="22762">MQKASWRTCSHTEELAIQHPADEKLQEKAWGAVVPLVEILRIFSEVRGLLGALTSTPYSPTQHLEREQALAKQFAEILHFTLRFDELKMTNPAIQNDFSYYRRTLSRMRINNVPAEGENEVNNELANRMSLFYAEATPMLKTLSDATTKFVSENKNLPIENTTDCLSTMASVCRVMLETPEYRSRFTNEETGNGGCHNTL</sequence>
<protein>
    <submittedName>
        <fullName evidence="7">CYFIP related Rac1 interactor B</fullName>
    </submittedName>
</protein>
<dbReference type="Proteomes" id="UP000002277">
    <property type="component" value="Chromosome 8"/>
</dbReference>
<accession>A0A2I3RL92</accession>
<feature type="domain" description="CYRIA/CYRIB Rac1 binding" evidence="6">
    <location>
        <begin position="8"/>
        <end position="191"/>
    </location>
</feature>
<dbReference type="PANTHER" id="PTHR12422">
    <property type="entry name" value="GH09096P"/>
    <property type="match status" value="1"/>
</dbReference>
<dbReference type="Ensembl" id="ENSPTRT00000095866.1">
    <property type="protein sequence ID" value="ENSPTRP00000065452.1"/>
    <property type="gene ID" value="ENSPTRG00000020585.6"/>
</dbReference>
<proteinExistence type="inferred from homology"/>
<evidence type="ECO:0000256" key="4">
    <source>
        <dbReference type="ARBA" id="ARBA00023136"/>
    </source>
</evidence>
<comment type="similarity">
    <text evidence="2">Belongs to the CYRI family.</text>
</comment>
<reference evidence="7" key="3">
    <citation type="submission" date="2025-09" db="UniProtKB">
        <authorList>
            <consortium name="Ensembl"/>
        </authorList>
    </citation>
    <scope>IDENTIFICATION</scope>
</reference>
<dbReference type="EMBL" id="AACZ04067474">
    <property type="status" value="NOT_ANNOTATED_CDS"/>
    <property type="molecule type" value="Genomic_DNA"/>
</dbReference>
<dbReference type="GO" id="GO:0016020">
    <property type="term" value="C:membrane"/>
    <property type="evidence" value="ECO:0007669"/>
    <property type="project" value="UniProtKB-SubCell"/>
</dbReference>
<evidence type="ECO:0000256" key="1">
    <source>
        <dbReference type="ARBA" id="ARBA00004635"/>
    </source>
</evidence>
<dbReference type="InterPro" id="IPR039789">
    <property type="entry name" value="CYRI"/>
</dbReference>
<gene>
    <name evidence="7 9" type="primary">CYRIB</name>
</gene>
<evidence type="ECO:0000256" key="5">
    <source>
        <dbReference type="ARBA" id="ARBA00023288"/>
    </source>
</evidence>
<dbReference type="VGNC" id="VGNC:3017">
    <property type="gene designation" value="CYRIB"/>
</dbReference>
<evidence type="ECO:0000313" key="9">
    <source>
        <dbReference type="VGNC" id="VGNC:3017"/>
    </source>
</evidence>
<evidence type="ECO:0000256" key="2">
    <source>
        <dbReference type="ARBA" id="ARBA00005778"/>
    </source>
</evidence>